<dbReference type="Pfam" id="PF03610">
    <property type="entry name" value="EIIA-man"/>
    <property type="match status" value="1"/>
</dbReference>
<keyword evidence="1" id="KW-0808">Transferase</keyword>
<dbReference type="InterPro" id="IPR036662">
    <property type="entry name" value="PTS_EIIA_man-typ_sf"/>
</dbReference>
<reference evidence="3" key="1">
    <citation type="submission" date="2024-07" db="EMBL/GenBank/DDBJ databases">
        <authorList>
            <person name="Li X.-J."/>
            <person name="Wang X."/>
        </authorList>
    </citation>
    <scope>NUCLEOTIDE SEQUENCE</scope>
    <source>
        <strain evidence="3">HSP-334</strain>
    </source>
</reference>
<protein>
    <submittedName>
        <fullName evidence="3">PTS-dependent dihydroxyacetone kinase phosphotransferase subunit DhaM</fullName>
    </submittedName>
</protein>
<dbReference type="PANTHER" id="PTHR38594:SF1">
    <property type="entry name" value="PEP-DEPENDENT DIHYDROXYACETONE KINASE, PHOSPHORYL DONOR SUBUNIT DHAM"/>
    <property type="match status" value="1"/>
</dbReference>
<dbReference type="SUPFAM" id="SSF53062">
    <property type="entry name" value="PTS system fructose IIA component-like"/>
    <property type="match status" value="1"/>
</dbReference>
<sequence>MKNKNIKNKNLVGIVVASHNNKLAEEIINFAKVLRQEDFPIVNGGDVEREVYGTNVENMKNAVISADNGTGVLIFVDMGSSIFNAMQVIKELKGKINAKIVDAPIVEGVLSAVAANSSDMDLEDLRLIAEESRNFTKLRKEL</sequence>
<dbReference type="InterPro" id="IPR004701">
    <property type="entry name" value="PTS_EIIA_man-typ"/>
</dbReference>
<dbReference type="GO" id="GO:0009401">
    <property type="term" value="P:phosphoenolpyruvate-dependent sugar phosphotransferase system"/>
    <property type="evidence" value="ECO:0007669"/>
    <property type="project" value="InterPro"/>
</dbReference>
<name>A0AB39VKG9_9FUSO</name>
<dbReference type="RefSeq" id="WP_369711801.1">
    <property type="nucleotide sequence ID" value="NZ_CP165644.1"/>
</dbReference>
<dbReference type="Gene3D" id="3.40.50.510">
    <property type="entry name" value="Phosphotransferase system, mannose-type IIA component"/>
    <property type="match status" value="1"/>
</dbReference>
<feature type="domain" description="PTS EIIA type-4" evidence="2">
    <location>
        <begin position="11"/>
        <end position="136"/>
    </location>
</feature>
<gene>
    <name evidence="3" type="ORF">AB8B22_04400</name>
</gene>
<dbReference type="PROSITE" id="PS51096">
    <property type="entry name" value="PTS_EIIA_TYPE_4"/>
    <property type="match status" value="1"/>
</dbReference>
<dbReference type="GO" id="GO:0047324">
    <property type="term" value="F:phosphoenolpyruvate-glycerone phosphotransferase activity"/>
    <property type="evidence" value="ECO:0007669"/>
    <property type="project" value="InterPro"/>
</dbReference>
<dbReference type="GO" id="GO:0016020">
    <property type="term" value="C:membrane"/>
    <property type="evidence" value="ECO:0007669"/>
    <property type="project" value="InterPro"/>
</dbReference>
<dbReference type="GO" id="GO:0019563">
    <property type="term" value="P:glycerol catabolic process"/>
    <property type="evidence" value="ECO:0007669"/>
    <property type="project" value="InterPro"/>
</dbReference>
<dbReference type="PANTHER" id="PTHR38594">
    <property type="entry name" value="PEP-DEPENDENT DIHYDROXYACETONE KINASE, PHOSPHORYL DONOR SUBUNIT DHAM"/>
    <property type="match status" value="1"/>
</dbReference>
<dbReference type="InterPro" id="IPR039643">
    <property type="entry name" value="DhaM"/>
</dbReference>
<proteinExistence type="predicted"/>
<dbReference type="EMBL" id="CP165644">
    <property type="protein sequence ID" value="XDU67662.1"/>
    <property type="molecule type" value="Genomic_DNA"/>
</dbReference>
<dbReference type="KEGG" id="lrug:AB8B22_04400"/>
<dbReference type="AlphaFoldDB" id="A0AB39VKG9"/>
<accession>A0AB39VKG9</accession>
<evidence type="ECO:0000256" key="1">
    <source>
        <dbReference type="ARBA" id="ARBA00022679"/>
    </source>
</evidence>
<evidence type="ECO:0000259" key="2">
    <source>
        <dbReference type="PROSITE" id="PS51096"/>
    </source>
</evidence>
<organism evidence="3">
    <name type="scientific">Leptotrichia rugosa</name>
    <dbReference type="NCBI Taxonomy" id="3239302"/>
    <lineage>
        <taxon>Bacteria</taxon>
        <taxon>Fusobacteriati</taxon>
        <taxon>Fusobacteriota</taxon>
        <taxon>Fusobacteriia</taxon>
        <taxon>Fusobacteriales</taxon>
        <taxon>Leptotrichiaceae</taxon>
        <taxon>Leptotrichia</taxon>
    </lineage>
</organism>
<keyword evidence="3" id="KW-0418">Kinase</keyword>
<evidence type="ECO:0000313" key="3">
    <source>
        <dbReference type="EMBL" id="XDU67662.1"/>
    </source>
</evidence>